<keyword evidence="4" id="KW-0547">Nucleotide-binding</keyword>
<name>A0A2G1QKQ1_9HYPH</name>
<reference evidence="12 13" key="1">
    <citation type="submission" date="2017-10" db="EMBL/GenBank/DDBJ databases">
        <title>Sedimentibacterium mangrovi gen. nov., sp. nov., a novel member of family Phyllobacteriacea isolated from mangrove sediment.</title>
        <authorList>
            <person name="Liao H."/>
            <person name="Tian Y."/>
        </authorList>
    </citation>
    <scope>NUCLEOTIDE SEQUENCE [LARGE SCALE GENOMIC DNA]</scope>
    <source>
        <strain evidence="12 13">X9-2-2</strain>
    </source>
</reference>
<dbReference type="GO" id="GO:0005524">
    <property type="term" value="F:ATP binding"/>
    <property type="evidence" value="ECO:0007669"/>
    <property type="project" value="UniProtKB-KW"/>
</dbReference>
<dbReference type="Gene3D" id="3.40.50.300">
    <property type="entry name" value="P-loop containing nucleotide triphosphate hydrolases"/>
    <property type="match status" value="1"/>
</dbReference>
<dbReference type="SMART" id="SM00382">
    <property type="entry name" value="AAA"/>
    <property type="match status" value="1"/>
</dbReference>
<comment type="function">
    <text evidence="8">Part of an ABC transporter complex. Transmembrane domains (TMD) form a pore in the inner membrane and the ATP-binding domain (NBD) is responsible for energy generation.</text>
</comment>
<dbReference type="GO" id="GO:0005886">
    <property type="term" value="C:plasma membrane"/>
    <property type="evidence" value="ECO:0007669"/>
    <property type="project" value="UniProtKB-SubCell"/>
</dbReference>
<feature type="domain" description="ABC transmembrane type-1" evidence="11">
    <location>
        <begin position="34"/>
        <end position="316"/>
    </location>
</feature>
<comment type="caution">
    <text evidence="12">The sequence shown here is derived from an EMBL/GenBank/DDBJ whole genome shotgun (WGS) entry which is preliminary data.</text>
</comment>
<dbReference type="PROSITE" id="PS50929">
    <property type="entry name" value="ABC_TM1F"/>
    <property type="match status" value="1"/>
</dbReference>
<keyword evidence="6 9" id="KW-1133">Transmembrane helix</keyword>
<dbReference type="GO" id="GO:0015421">
    <property type="term" value="F:ABC-type oligopeptide transporter activity"/>
    <property type="evidence" value="ECO:0007669"/>
    <property type="project" value="TreeGrafter"/>
</dbReference>
<feature type="transmembrane region" description="Helical" evidence="9">
    <location>
        <begin position="173"/>
        <end position="191"/>
    </location>
</feature>
<organism evidence="12 13">
    <name type="scientific">Zhengella mangrovi</name>
    <dbReference type="NCBI Taxonomy" id="1982044"/>
    <lineage>
        <taxon>Bacteria</taxon>
        <taxon>Pseudomonadati</taxon>
        <taxon>Pseudomonadota</taxon>
        <taxon>Alphaproteobacteria</taxon>
        <taxon>Hyphomicrobiales</taxon>
        <taxon>Notoacmeibacteraceae</taxon>
        <taxon>Zhengella</taxon>
    </lineage>
</organism>
<evidence type="ECO:0000256" key="8">
    <source>
        <dbReference type="ARBA" id="ARBA00024725"/>
    </source>
</evidence>
<dbReference type="InterPro" id="IPR003593">
    <property type="entry name" value="AAA+_ATPase"/>
</dbReference>
<comment type="subcellular location">
    <subcellularLocation>
        <location evidence="1">Cell membrane</location>
        <topology evidence="1">Multi-pass membrane protein</topology>
    </subcellularLocation>
</comment>
<evidence type="ECO:0000256" key="2">
    <source>
        <dbReference type="ARBA" id="ARBA00005417"/>
    </source>
</evidence>
<feature type="transmembrane region" description="Helical" evidence="9">
    <location>
        <begin position="32"/>
        <end position="53"/>
    </location>
</feature>
<evidence type="ECO:0000256" key="5">
    <source>
        <dbReference type="ARBA" id="ARBA00022840"/>
    </source>
</evidence>
<dbReference type="PANTHER" id="PTHR43394:SF1">
    <property type="entry name" value="ATP-BINDING CASSETTE SUB-FAMILY B MEMBER 10, MITOCHONDRIAL"/>
    <property type="match status" value="1"/>
</dbReference>
<dbReference type="SUPFAM" id="SSF90123">
    <property type="entry name" value="ABC transporter transmembrane region"/>
    <property type="match status" value="1"/>
</dbReference>
<dbReference type="Gene3D" id="1.20.1560.10">
    <property type="entry name" value="ABC transporter type 1, transmembrane domain"/>
    <property type="match status" value="1"/>
</dbReference>
<dbReference type="OrthoDB" id="9804259at2"/>
<protein>
    <submittedName>
        <fullName evidence="12">ABC transporter</fullName>
    </submittedName>
</protein>
<dbReference type="InterPro" id="IPR017871">
    <property type="entry name" value="ABC_transporter-like_CS"/>
</dbReference>
<proteinExistence type="inferred from homology"/>
<dbReference type="PROSITE" id="PS50893">
    <property type="entry name" value="ABC_TRANSPORTER_2"/>
    <property type="match status" value="1"/>
</dbReference>
<evidence type="ECO:0000256" key="9">
    <source>
        <dbReference type="SAM" id="Phobius"/>
    </source>
</evidence>
<evidence type="ECO:0000313" key="13">
    <source>
        <dbReference type="Proteomes" id="UP000221168"/>
    </source>
</evidence>
<keyword evidence="13" id="KW-1185">Reference proteome</keyword>
<dbReference type="InterPro" id="IPR039421">
    <property type="entry name" value="Type_1_exporter"/>
</dbReference>
<accession>A0A2G1QKQ1</accession>
<evidence type="ECO:0000256" key="7">
    <source>
        <dbReference type="ARBA" id="ARBA00023136"/>
    </source>
</evidence>
<comment type="similarity">
    <text evidence="2">Belongs to the ABC transporter superfamily.</text>
</comment>
<dbReference type="GO" id="GO:0016887">
    <property type="term" value="F:ATP hydrolysis activity"/>
    <property type="evidence" value="ECO:0007669"/>
    <property type="project" value="InterPro"/>
</dbReference>
<dbReference type="InterPro" id="IPR011527">
    <property type="entry name" value="ABC1_TM_dom"/>
</dbReference>
<evidence type="ECO:0000256" key="1">
    <source>
        <dbReference type="ARBA" id="ARBA00004651"/>
    </source>
</evidence>
<evidence type="ECO:0000256" key="3">
    <source>
        <dbReference type="ARBA" id="ARBA00022692"/>
    </source>
</evidence>
<gene>
    <name evidence="12" type="ORF">CSC94_16080</name>
</gene>
<dbReference type="InterPro" id="IPR011918">
    <property type="entry name" value="ABC_MsbA_ATP-bd"/>
</dbReference>
<dbReference type="GO" id="GO:0090374">
    <property type="term" value="P:oligopeptide export from mitochondrion"/>
    <property type="evidence" value="ECO:0007669"/>
    <property type="project" value="TreeGrafter"/>
</dbReference>
<dbReference type="Pfam" id="PF00664">
    <property type="entry name" value="ABC_membrane"/>
    <property type="match status" value="1"/>
</dbReference>
<feature type="transmembrane region" description="Helical" evidence="9">
    <location>
        <begin position="73"/>
        <end position="94"/>
    </location>
</feature>
<dbReference type="EMBL" id="PDVP01000010">
    <property type="protein sequence ID" value="PHP66115.1"/>
    <property type="molecule type" value="Genomic_DNA"/>
</dbReference>
<dbReference type="Pfam" id="PF00005">
    <property type="entry name" value="ABC_tran"/>
    <property type="match status" value="1"/>
</dbReference>
<dbReference type="InterPro" id="IPR003439">
    <property type="entry name" value="ABC_transporter-like_ATP-bd"/>
</dbReference>
<keyword evidence="3 9" id="KW-0812">Transmembrane</keyword>
<dbReference type="SUPFAM" id="SSF52540">
    <property type="entry name" value="P-loop containing nucleoside triphosphate hydrolases"/>
    <property type="match status" value="1"/>
</dbReference>
<evidence type="ECO:0000256" key="4">
    <source>
        <dbReference type="ARBA" id="ARBA00022741"/>
    </source>
</evidence>
<dbReference type="PANTHER" id="PTHR43394">
    <property type="entry name" value="ATP-DEPENDENT PERMEASE MDL1, MITOCHONDRIAL"/>
    <property type="match status" value="1"/>
</dbReference>
<feature type="domain" description="ABC transporter" evidence="10">
    <location>
        <begin position="351"/>
        <end position="587"/>
    </location>
</feature>
<dbReference type="InterPro" id="IPR027417">
    <property type="entry name" value="P-loop_NTPase"/>
</dbReference>
<evidence type="ECO:0000256" key="6">
    <source>
        <dbReference type="ARBA" id="ARBA00022989"/>
    </source>
</evidence>
<dbReference type="Proteomes" id="UP000221168">
    <property type="component" value="Unassembled WGS sequence"/>
</dbReference>
<evidence type="ECO:0000259" key="10">
    <source>
        <dbReference type="PROSITE" id="PS50893"/>
    </source>
</evidence>
<dbReference type="AlphaFoldDB" id="A0A2G1QKQ1"/>
<dbReference type="PROSITE" id="PS00211">
    <property type="entry name" value="ABC_TRANSPORTER_1"/>
    <property type="match status" value="1"/>
</dbReference>
<evidence type="ECO:0000313" key="12">
    <source>
        <dbReference type="EMBL" id="PHP66115.1"/>
    </source>
</evidence>
<dbReference type="NCBIfam" id="TIGR02204">
    <property type="entry name" value="MsbA_rel"/>
    <property type="match status" value="1"/>
</dbReference>
<keyword evidence="7 9" id="KW-0472">Membrane</keyword>
<feature type="transmembrane region" description="Helical" evidence="9">
    <location>
        <begin position="255"/>
        <end position="275"/>
    </location>
</feature>
<dbReference type="CDD" id="cd18575">
    <property type="entry name" value="ABC_6TM_bac_exporter_ABCB8_10_like"/>
    <property type="match status" value="1"/>
</dbReference>
<dbReference type="FunFam" id="3.40.50.300:FF:000218">
    <property type="entry name" value="Multidrug ABC transporter ATP-binding protein"/>
    <property type="match status" value="1"/>
</dbReference>
<sequence length="601" mass="63700">MADQNADTQDKKRRSLRPLARLAPYLKQYKGLVAGALVSLTLAAGTTLTLPLAVRRMIDHGFSDGNSDFISNYFSMLIVIAAVMAAASACRYYFVITLGERVVSDVRRDVFAHVTRLSPSFFDTAQSGEIVSRLTADTTQIKSAVGATASVALRNTLLGLGALGMMVYTSPKLSGLVIAAIPLIVVPLVAFGRSVRRKSRLAQDTLADATAYASEQIGAVRTLQAFTNEAMVRGRFAAAVEAAFTAARSSVRARAVLTFVAIFTIFSSVVGVLWFGSRDVLTGVISAGTLGQFLLYSVFAAGALGALSEVWGELSQAAGAAERLTELLAEQPDIAAPAQPKALPEPALGSVAFEDVSFAYPARRDVSTLTGLSMAVQPGETVAIVGPSGAGKSTLFSLLLRYYDPEKGSVRIDGVDLRETDPQAFRSRIAIVPQDVTIFASTVADNIAFGKPGADREAIVAAARAAHADEFISKMDKGYDTPVGERGVTLSGGQRQRIAIARAILRDAPILLLDEATSALDAESETLVQEALEQLMEGRTTLVIAHRLATVLKANRILVMDGGQIVEEGTHESLVKHGGVYARLAKLQFTSGAEAFTRAAE</sequence>
<keyword evidence="5" id="KW-0067">ATP-binding</keyword>
<dbReference type="InterPro" id="IPR036640">
    <property type="entry name" value="ABC1_TM_sf"/>
</dbReference>
<evidence type="ECO:0000259" key="11">
    <source>
        <dbReference type="PROSITE" id="PS50929"/>
    </source>
</evidence>